<dbReference type="InterPro" id="IPR020084">
    <property type="entry name" value="NUDIX_hydrolase_CS"/>
</dbReference>
<evidence type="ECO:0000313" key="4">
    <source>
        <dbReference type="Proteomes" id="UP000006238"/>
    </source>
</evidence>
<dbReference type="GeneID" id="98918413"/>
<gene>
    <name evidence="3" type="ORF">BUTYVIB_00045</name>
</gene>
<dbReference type="InterPro" id="IPR000086">
    <property type="entry name" value="NUDIX_hydrolase_dom"/>
</dbReference>
<dbReference type="GO" id="GO:0016787">
    <property type="term" value="F:hydrolase activity"/>
    <property type="evidence" value="ECO:0007669"/>
    <property type="project" value="UniProtKB-KW"/>
</dbReference>
<evidence type="ECO:0000256" key="1">
    <source>
        <dbReference type="ARBA" id="ARBA00022801"/>
    </source>
</evidence>
<dbReference type="AlphaFoldDB" id="D4RWK9"/>
<reference evidence="3 4" key="1">
    <citation type="submission" date="2010-02" db="EMBL/GenBank/DDBJ databases">
        <authorList>
            <person name="Weinstock G."/>
            <person name="Sodergren E."/>
            <person name="Clifton S."/>
            <person name="Fulton L."/>
            <person name="Fulton B."/>
            <person name="Courtney L."/>
            <person name="Fronick C."/>
            <person name="Harrison M."/>
            <person name="Strong C."/>
            <person name="Farmer C."/>
            <person name="Delahaunty K."/>
            <person name="Markovic C."/>
            <person name="Hall O."/>
            <person name="Minx P."/>
            <person name="Tomlinson C."/>
            <person name="Mitreva M."/>
            <person name="Nelson J."/>
            <person name="Hou S."/>
            <person name="Wollam A."/>
            <person name="Pepin K.H."/>
            <person name="Johnson M."/>
            <person name="Bhonagiri V."/>
            <person name="Zhang X."/>
            <person name="Suruliraj S."/>
            <person name="Warren W."/>
            <person name="Chinwalla A."/>
            <person name="Mardis E.R."/>
            <person name="Wilson R.K."/>
        </authorList>
    </citation>
    <scope>NUCLEOTIDE SEQUENCE [LARGE SCALE GENOMIC DNA]</scope>
    <source>
        <strain evidence="3 4">DSM 2876</strain>
    </source>
</reference>
<dbReference type="HOGENOM" id="CLU_037162_3_0_9"/>
<dbReference type="InterPro" id="IPR015797">
    <property type="entry name" value="NUDIX_hydrolase-like_dom_sf"/>
</dbReference>
<dbReference type="Gene3D" id="3.90.79.10">
    <property type="entry name" value="Nucleoside Triphosphate Pyrophosphohydrolase"/>
    <property type="match status" value="1"/>
</dbReference>
<keyword evidence="4" id="KW-1185">Reference proteome</keyword>
<name>D4RWK9_9FIRM</name>
<protein>
    <submittedName>
        <fullName evidence="3">Hydrolase, NUDIX family</fullName>
    </submittedName>
</protein>
<dbReference type="PANTHER" id="PTHR43736:SF4">
    <property type="entry name" value="SLR1690 PROTEIN"/>
    <property type="match status" value="1"/>
</dbReference>
<comment type="caution">
    <text evidence="3">The sequence shown here is derived from an EMBL/GenBank/DDBJ whole genome shotgun (WGS) entry which is preliminary data.</text>
</comment>
<dbReference type="Proteomes" id="UP000006238">
    <property type="component" value="Unassembled WGS sequence"/>
</dbReference>
<dbReference type="InterPro" id="IPR054105">
    <property type="entry name" value="WHD_NrtR"/>
</dbReference>
<dbReference type="PROSITE" id="PS00893">
    <property type="entry name" value="NUDIX_BOX"/>
    <property type="match status" value="1"/>
</dbReference>
<evidence type="ECO:0000259" key="2">
    <source>
        <dbReference type="PROSITE" id="PS51462"/>
    </source>
</evidence>
<dbReference type="EMBL" id="ABWN01000017">
    <property type="protein sequence ID" value="EFF69533.1"/>
    <property type="molecule type" value="Genomic_DNA"/>
</dbReference>
<dbReference type="InterPro" id="IPR011213">
    <property type="entry name" value="NMN_biosyn"/>
</dbReference>
<dbReference type="RefSeq" id="WP_005600575.1">
    <property type="nucleotide sequence ID" value="NZ_GG663519.1"/>
</dbReference>
<organism evidence="3 4">
    <name type="scientific">Eshraghiella crossota DSM 2876</name>
    <dbReference type="NCBI Taxonomy" id="511680"/>
    <lineage>
        <taxon>Bacteria</taxon>
        <taxon>Bacillati</taxon>
        <taxon>Bacillota</taxon>
        <taxon>Clostridia</taxon>
        <taxon>Lachnospirales</taxon>
        <taxon>Lachnospiraceae</taxon>
        <taxon>Eshraghiella</taxon>
    </lineage>
</organism>
<dbReference type="PROSITE" id="PS51462">
    <property type="entry name" value="NUDIX"/>
    <property type="match status" value="1"/>
</dbReference>
<proteinExistence type="predicted"/>
<dbReference type="PANTHER" id="PTHR43736">
    <property type="entry name" value="ADP-RIBOSE PYROPHOSPHATASE"/>
    <property type="match status" value="1"/>
</dbReference>
<sequence>MACTNVRDENGLTEEEYLKKYKPGKYERPSVTVDMLLFGMDEHYDSLKLLLIRRKNHPFINKWAFPGGFVNIDESAYHAACRELEEETGLKDVYMEQLYTFTTPDRDPRMRVIDIAYLTLLQTCPVTSGDDAKDAAWFNVSLKNNELVLENAEKNVYIKYSLFKKSFKNGVIDIVNYDRPVPKTEEQLAFDHAQILVESIMRLRNKVQYTDIAFNLMSEEFTMTDLMKVYEVILDKEMYRKNFRDKMKLKTVATGNTGYSKSTNGTTPSELYRYEPHEI</sequence>
<dbReference type="InterPro" id="IPR036390">
    <property type="entry name" value="WH_DNA-bd_sf"/>
</dbReference>
<dbReference type="eggNOG" id="COG1051">
    <property type="taxonomic scope" value="Bacteria"/>
</dbReference>
<keyword evidence="1 3" id="KW-0378">Hydrolase</keyword>
<dbReference type="Pfam" id="PF00293">
    <property type="entry name" value="NUDIX"/>
    <property type="match status" value="1"/>
</dbReference>
<dbReference type="PIRSF" id="PIRSF019423">
    <property type="entry name" value="NMN_biosyn"/>
    <property type="match status" value="1"/>
</dbReference>
<dbReference type="SUPFAM" id="SSF55811">
    <property type="entry name" value="Nudix"/>
    <property type="match status" value="1"/>
</dbReference>
<evidence type="ECO:0000313" key="3">
    <source>
        <dbReference type="EMBL" id="EFF69533.1"/>
    </source>
</evidence>
<dbReference type="Gene3D" id="1.10.10.10">
    <property type="entry name" value="Winged helix-like DNA-binding domain superfamily/Winged helix DNA-binding domain"/>
    <property type="match status" value="1"/>
</dbReference>
<dbReference type="STRING" id="45851.BHV86_06010"/>
<dbReference type="Pfam" id="PF21906">
    <property type="entry name" value="WHD_NrtR"/>
    <property type="match status" value="1"/>
</dbReference>
<accession>D4RWK9</accession>
<dbReference type="CDD" id="cd18873">
    <property type="entry name" value="NUDIX_NadM_like"/>
    <property type="match status" value="1"/>
</dbReference>
<dbReference type="InterPro" id="IPR036388">
    <property type="entry name" value="WH-like_DNA-bd_sf"/>
</dbReference>
<dbReference type="SUPFAM" id="SSF46785">
    <property type="entry name" value="Winged helix' DNA-binding domain"/>
    <property type="match status" value="1"/>
</dbReference>
<feature type="domain" description="Nudix hydrolase" evidence="2">
    <location>
        <begin position="26"/>
        <end position="162"/>
    </location>
</feature>